<evidence type="ECO:0000256" key="1">
    <source>
        <dbReference type="SAM" id="Phobius"/>
    </source>
</evidence>
<dbReference type="PANTHER" id="PTHR22880">
    <property type="entry name" value="FALZ-RELATED BROMODOMAIN-CONTAINING PROTEINS"/>
    <property type="match status" value="1"/>
</dbReference>
<dbReference type="InterPro" id="IPR027353">
    <property type="entry name" value="NET_dom"/>
</dbReference>
<dbReference type="Pfam" id="PF17035">
    <property type="entry name" value="BET"/>
    <property type="match status" value="2"/>
</dbReference>
<accession>A0ABR3EPG1</accession>
<evidence type="ECO:0000313" key="4">
    <source>
        <dbReference type="Proteomes" id="UP001465976"/>
    </source>
</evidence>
<dbReference type="Proteomes" id="UP001465976">
    <property type="component" value="Unassembled WGS sequence"/>
</dbReference>
<dbReference type="PANTHER" id="PTHR22880:SF225">
    <property type="entry name" value="BROMODOMAIN-CONTAINING PROTEIN BET-1-RELATED"/>
    <property type="match status" value="1"/>
</dbReference>
<name>A0ABR3EPG1_9AGAR</name>
<dbReference type="EMBL" id="JBAHYK010002600">
    <property type="protein sequence ID" value="KAL0564758.1"/>
    <property type="molecule type" value="Genomic_DNA"/>
</dbReference>
<reference evidence="3 4" key="1">
    <citation type="submission" date="2024-02" db="EMBL/GenBank/DDBJ databases">
        <title>A draft genome for the cacao thread blight pathogen Marasmius crinis-equi.</title>
        <authorList>
            <person name="Cohen S.P."/>
            <person name="Baruah I.K."/>
            <person name="Amoako-Attah I."/>
            <person name="Bukari Y."/>
            <person name="Meinhardt L.W."/>
            <person name="Bailey B.A."/>
        </authorList>
    </citation>
    <scope>NUCLEOTIDE SEQUENCE [LARGE SCALE GENOMIC DNA]</scope>
    <source>
        <strain evidence="3 4">GH-76</strain>
    </source>
</reference>
<protein>
    <submittedName>
        <fullName evidence="3">Transcription initiation at TATA-containing promoter protein</fullName>
    </submittedName>
</protein>
<keyword evidence="1" id="KW-1133">Transmembrane helix</keyword>
<dbReference type="InterPro" id="IPR050935">
    <property type="entry name" value="Bromo_chromatin_reader"/>
</dbReference>
<feature type="domain" description="NET" evidence="2">
    <location>
        <begin position="165"/>
        <end position="246"/>
    </location>
</feature>
<dbReference type="PROSITE" id="PS51525">
    <property type="entry name" value="NET"/>
    <property type="match status" value="2"/>
</dbReference>
<comment type="caution">
    <text evidence="3">The sequence shown here is derived from an EMBL/GenBank/DDBJ whole genome shotgun (WGS) entry which is preliminary data.</text>
</comment>
<evidence type="ECO:0000259" key="2">
    <source>
        <dbReference type="PROSITE" id="PS51525"/>
    </source>
</evidence>
<sequence length="358" mass="39349">MSTSLLENNLQGLPSWTPYPLVLFADALNVFSSVLMVANAFLLTLGVSIGLLIITIALLFWIRWLVVSAAKRLLLGVGTYIEHNHTETILQDERDEEPVVLPSESAERNAKDDVGGYNATEKLIQAMASGPTPVRSPFKKRTTLRNDSVLNPSTPHERPTAFTLPSTSRTRIEALSHEQLQELANAIANLEGRKLEKVIRIIHDGVPETRNSVEEIELDIETLPAPVLKELYDLAVQPGEATLDTAEPLIKGELYSAPIPSLSLPSPPKQPDCIDSEQQPSQALSCEQIGDLNDALSSLEATKLHTAIEIIVDGVPEIRDSTEELELEIDKLPIPVQRKLYDFVIPSKKDPGPSQKTI</sequence>
<keyword evidence="4" id="KW-1185">Reference proteome</keyword>
<organism evidence="3 4">
    <name type="scientific">Marasmius crinis-equi</name>
    <dbReference type="NCBI Taxonomy" id="585013"/>
    <lineage>
        <taxon>Eukaryota</taxon>
        <taxon>Fungi</taxon>
        <taxon>Dikarya</taxon>
        <taxon>Basidiomycota</taxon>
        <taxon>Agaricomycotina</taxon>
        <taxon>Agaricomycetes</taxon>
        <taxon>Agaricomycetidae</taxon>
        <taxon>Agaricales</taxon>
        <taxon>Marasmiineae</taxon>
        <taxon>Marasmiaceae</taxon>
        <taxon>Marasmius</taxon>
    </lineage>
</organism>
<proteinExistence type="predicted"/>
<dbReference type="Gene3D" id="1.20.1270.220">
    <property type="match status" value="2"/>
</dbReference>
<feature type="domain" description="NET" evidence="2">
    <location>
        <begin position="274"/>
        <end position="355"/>
    </location>
</feature>
<gene>
    <name evidence="3" type="primary">BDF1_2</name>
    <name evidence="3" type="ORF">V5O48_017283</name>
</gene>
<keyword evidence="1" id="KW-0472">Membrane</keyword>
<keyword evidence="1" id="KW-0812">Transmembrane</keyword>
<evidence type="ECO:0000313" key="3">
    <source>
        <dbReference type="EMBL" id="KAL0564758.1"/>
    </source>
</evidence>
<feature type="transmembrane region" description="Helical" evidence="1">
    <location>
        <begin position="40"/>
        <end position="62"/>
    </location>
</feature>
<dbReference type="InterPro" id="IPR038336">
    <property type="entry name" value="NET_sf"/>
</dbReference>